<reference evidence="4 5" key="1">
    <citation type="submission" date="2015-03" db="EMBL/GenBank/DDBJ databases">
        <title>Genome assembly of Sandaracinus amylolyticus DSM 53668.</title>
        <authorList>
            <person name="Sharma G."/>
            <person name="Subramanian S."/>
        </authorList>
    </citation>
    <scope>NUCLEOTIDE SEQUENCE [LARGE SCALE GENOMIC DNA]</scope>
    <source>
        <strain evidence="4 5">DSM 53668</strain>
    </source>
</reference>
<dbReference type="InterPro" id="IPR016193">
    <property type="entry name" value="Cytidine_deaminase-like"/>
</dbReference>
<evidence type="ECO:0000259" key="3">
    <source>
        <dbReference type="PROSITE" id="PS51747"/>
    </source>
</evidence>
<dbReference type="AlphaFoldDB" id="A0A0F6WAP0"/>
<feature type="domain" description="CMP/dCMP-type deaminase" evidence="3">
    <location>
        <begin position="3"/>
        <end position="120"/>
    </location>
</feature>
<dbReference type="InterPro" id="IPR002125">
    <property type="entry name" value="CMP_dCMP_dom"/>
</dbReference>
<keyword evidence="2" id="KW-0862">Zinc</keyword>
<gene>
    <name evidence="4" type="ORF">DB32_008841</name>
</gene>
<protein>
    <submittedName>
        <fullName evidence="4">tRNA-specific adenosine-34 deaminase</fullName>
    </submittedName>
</protein>
<evidence type="ECO:0000313" key="5">
    <source>
        <dbReference type="Proteomes" id="UP000034883"/>
    </source>
</evidence>
<sequence length="154" mass="16332">MREDDERWMRRSFERARAARRAGNTPFGAVLVSRDGELLAEAENTATSDGDPTGHAELNLLRGLFARVGAHRLEGATLYASGEPCPMCAAAIAWAGIPRVVFSVPAARIGAILAGRPGPTFSIGVRDVLAASSIVVRVEGPFLADEGERAMLTT</sequence>
<dbReference type="SUPFAM" id="SSF53927">
    <property type="entry name" value="Cytidine deaminase-like"/>
    <property type="match status" value="1"/>
</dbReference>
<accession>A0A0F6WAP0</accession>
<dbReference type="Proteomes" id="UP000034883">
    <property type="component" value="Chromosome"/>
</dbReference>
<evidence type="ECO:0000256" key="1">
    <source>
        <dbReference type="ARBA" id="ARBA00022723"/>
    </source>
</evidence>
<proteinExistence type="predicted"/>
<keyword evidence="5" id="KW-1185">Reference proteome</keyword>
<dbReference type="InterPro" id="IPR016192">
    <property type="entry name" value="APOBEC/CMP_deaminase_Zn-bd"/>
</dbReference>
<dbReference type="GO" id="GO:0016787">
    <property type="term" value="F:hydrolase activity"/>
    <property type="evidence" value="ECO:0007669"/>
    <property type="project" value="InterPro"/>
</dbReference>
<evidence type="ECO:0000313" key="4">
    <source>
        <dbReference type="EMBL" id="AKF11692.1"/>
    </source>
</evidence>
<name>A0A0F6WAP0_9BACT</name>
<dbReference type="Gene3D" id="3.40.140.10">
    <property type="entry name" value="Cytidine Deaminase, domain 2"/>
    <property type="match status" value="1"/>
</dbReference>
<dbReference type="CDD" id="cd01285">
    <property type="entry name" value="nucleoside_deaminase"/>
    <property type="match status" value="1"/>
</dbReference>
<dbReference type="STRING" id="927083.DB32_008841"/>
<dbReference type="PROSITE" id="PS00903">
    <property type="entry name" value="CYT_DCMP_DEAMINASES_1"/>
    <property type="match status" value="1"/>
</dbReference>
<evidence type="ECO:0000256" key="2">
    <source>
        <dbReference type="ARBA" id="ARBA00022833"/>
    </source>
</evidence>
<dbReference type="PROSITE" id="PS51747">
    <property type="entry name" value="CYT_DCMP_DEAMINASES_2"/>
    <property type="match status" value="1"/>
</dbReference>
<dbReference type="EMBL" id="CP011125">
    <property type="protein sequence ID" value="AKF11692.1"/>
    <property type="molecule type" value="Genomic_DNA"/>
</dbReference>
<keyword evidence="1" id="KW-0479">Metal-binding</keyword>
<dbReference type="PANTHER" id="PTHR11079:SF179">
    <property type="entry name" value="TRNA(ADENINE(34)) DEAMINASE, CHLOROPLASTIC"/>
    <property type="match status" value="1"/>
</dbReference>
<dbReference type="OrthoDB" id="9802676at2"/>
<dbReference type="GO" id="GO:0008270">
    <property type="term" value="F:zinc ion binding"/>
    <property type="evidence" value="ECO:0007669"/>
    <property type="project" value="InterPro"/>
</dbReference>
<dbReference type="RefSeq" id="WP_053238533.1">
    <property type="nucleotide sequence ID" value="NZ_CP011125.1"/>
</dbReference>
<organism evidence="4 5">
    <name type="scientific">Sandaracinus amylolyticus</name>
    <dbReference type="NCBI Taxonomy" id="927083"/>
    <lineage>
        <taxon>Bacteria</taxon>
        <taxon>Pseudomonadati</taxon>
        <taxon>Myxococcota</taxon>
        <taxon>Polyangia</taxon>
        <taxon>Polyangiales</taxon>
        <taxon>Sandaracinaceae</taxon>
        <taxon>Sandaracinus</taxon>
    </lineage>
</organism>
<dbReference type="PANTHER" id="PTHR11079">
    <property type="entry name" value="CYTOSINE DEAMINASE FAMILY MEMBER"/>
    <property type="match status" value="1"/>
</dbReference>
<dbReference type="Pfam" id="PF00383">
    <property type="entry name" value="dCMP_cyt_deam_1"/>
    <property type="match status" value="1"/>
</dbReference>
<dbReference type="KEGG" id="samy:DB32_008841"/>